<name>A0A6J4R0D3_9ACTN</name>
<accession>A0A6J4R0D3</accession>
<feature type="compositionally biased region" description="Basic and acidic residues" evidence="1">
    <location>
        <begin position="49"/>
        <end position="65"/>
    </location>
</feature>
<evidence type="ECO:0000313" key="2">
    <source>
        <dbReference type="EMBL" id="CAA9451898.1"/>
    </source>
</evidence>
<feature type="compositionally biased region" description="Gly residues" evidence="1">
    <location>
        <begin position="36"/>
        <end position="45"/>
    </location>
</feature>
<reference evidence="2" key="1">
    <citation type="submission" date="2020-02" db="EMBL/GenBank/DDBJ databases">
        <authorList>
            <person name="Meier V. D."/>
        </authorList>
    </citation>
    <scope>NUCLEOTIDE SEQUENCE</scope>
    <source>
        <strain evidence="2">AVDCRST_MAG80</strain>
    </source>
</reference>
<gene>
    <name evidence="2" type="ORF">AVDCRST_MAG80-2371</name>
</gene>
<protein>
    <submittedName>
        <fullName evidence="2">Uncharacterized protein</fullName>
    </submittedName>
</protein>
<dbReference type="EMBL" id="CADCVC010000210">
    <property type="protein sequence ID" value="CAA9451898.1"/>
    <property type="molecule type" value="Genomic_DNA"/>
</dbReference>
<evidence type="ECO:0000256" key="1">
    <source>
        <dbReference type="SAM" id="MobiDB-lite"/>
    </source>
</evidence>
<feature type="non-terminal residue" evidence="2">
    <location>
        <position position="1"/>
    </location>
</feature>
<feature type="region of interest" description="Disordered" evidence="1">
    <location>
        <begin position="31"/>
        <end position="75"/>
    </location>
</feature>
<feature type="non-terminal residue" evidence="2">
    <location>
        <position position="75"/>
    </location>
</feature>
<dbReference type="AlphaFoldDB" id="A0A6J4R0D3"/>
<sequence>DRSIETTQRQELQPDYRALPIVGECRNAQELRSGCPAGGRPGAGGILQRDSREQPGSEPAGKGDARAPTAAGARV</sequence>
<organism evidence="2">
    <name type="scientific">uncultured Rubrobacteraceae bacterium</name>
    <dbReference type="NCBI Taxonomy" id="349277"/>
    <lineage>
        <taxon>Bacteria</taxon>
        <taxon>Bacillati</taxon>
        <taxon>Actinomycetota</taxon>
        <taxon>Rubrobacteria</taxon>
        <taxon>Rubrobacterales</taxon>
        <taxon>Rubrobacteraceae</taxon>
        <taxon>environmental samples</taxon>
    </lineage>
</organism>
<proteinExistence type="predicted"/>